<dbReference type="InterPro" id="IPR023298">
    <property type="entry name" value="ATPase_P-typ_TM_dom_sf"/>
</dbReference>
<dbReference type="EC" id="3.6.3.4" evidence="17"/>
<dbReference type="SFLD" id="SFLDF00027">
    <property type="entry name" value="p-type_atpase"/>
    <property type="match status" value="1"/>
</dbReference>
<dbReference type="Gene3D" id="3.40.1110.10">
    <property type="entry name" value="Calcium-transporting ATPase, cytoplasmic domain N"/>
    <property type="match status" value="1"/>
</dbReference>
<keyword evidence="8" id="KW-0547">Nucleotide-binding</keyword>
<evidence type="ECO:0000256" key="3">
    <source>
        <dbReference type="ARBA" id="ARBA00022448"/>
    </source>
</evidence>
<evidence type="ECO:0000256" key="2">
    <source>
        <dbReference type="ARBA" id="ARBA00006024"/>
    </source>
</evidence>
<dbReference type="SFLD" id="SFLDS00003">
    <property type="entry name" value="Haloacid_Dehalogenase"/>
    <property type="match status" value="1"/>
</dbReference>
<dbReference type="InterPro" id="IPR018303">
    <property type="entry name" value="ATPase_P-typ_P_site"/>
</dbReference>
<evidence type="ECO:0000256" key="11">
    <source>
        <dbReference type="ARBA" id="ARBA00022967"/>
    </source>
</evidence>
<dbReference type="GO" id="GO:0055070">
    <property type="term" value="P:copper ion homeostasis"/>
    <property type="evidence" value="ECO:0007669"/>
    <property type="project" value="TreeGrafter"/>
</dbReference>
<gene>
    <name evidence="17" type="ORF">MNBD_GAMMA26-1391</name>
</gene>
<dbReference type="GO" id="GO:0043682">
    <property type="term" value="F:P-type divalent copper transporter activity"/>
    <property type="evidence" value="ECO:0007669"/>
    <property type="project" value="TreeGrafter"/>
</dbReference>
<dbReference type="NCBIfam" id="TIGR01494">
    <property type="entry name" value="ATPase_P-type"/>
    <property type="match status" value="2"/>
</dbReference>
<dbReference type="InterPro" id="IPR001757">
    <property type="entry name" value="P_typ_ATPase"/>
</dbReference>
<reference evidence="17" key="1">
    <citation type="submission" date="2018-06" db="EMBL/GenBank/DDBJ databases">
        <authorList>
            <person name="Zhirakovskaya E."/>
        </authorList>
    </citation>
    <scope>NUCLEOTIDE SEQUENCE</scope>
</reference>
<protein>
    <submittedName>
        <fullName evidence="17">Type cbb3 cytochrome oxidase biogenesis protein CcoI Copper-translocating P-type ATPase</fullName>
        <ecNumber evidence="17">3.6.3.4</ecNumber>
    </submittedName>
</protein>
<feature type="transmembrane region" description="Helical" evidence="15">
    <location>
        <begin position="440"/>
        <end position="460"/>
    </location>
</feature>
<keyword evidence="13" id="KW-0406">Ion transport</keyword>
<sequence length="849" mass="91245">MSTMRLCGSSLHLGSNCLSNTLCFHCRLPLPATNEVAQATLKGKECSFCCTGCKAVSEAIYNAGLEGFYQRTTEDAPLAPPPDLPKDILLYDIDAIQEEFVHELSEQREINLLVEGIHCAACVWLIENSLQAMPGINEVAVNLTGRRLRVKWDNGRLQLSAIMQRLGQLGYAATPFDPQAAEGILQRQNRKLLYRMAFAGFAMMNLLWVSVALYSGADKGEFRGMFHWIGFAIATPTLLYSGFPFLKGAWDGLRSMHLSMDLPIAIGASVTYLYSLYVTLSGTVVGEVYYDTVVNFLFVILVGRYLEASSKRHAVASTQRLLDLQPRVATVIREGREEIVQIRLVKPGETVVVKPGAKIPVDGLILEGTSTVDEAMLTGESEPVPKQEGSLISAGTINGPGVLTARVEGLLKDSALGRIIRLVEAAQASKAPIQCMADRIVPWFVVITLGLATVTFLWWWEIGFEQALMAATAVLIITCPCALGLATPMSIAVASGLGASNGILVKNGAVLESLSSINHFVFDKTGTLTEGRMTVAAIHMDSVTWDGSLHEIPEAVLDLLTVLSALERYSEHPIAAAIIECANSAGVDINAKEVTGVENRPGYGIKGEIDDCTVLVGTGPWLEQHGVIRETVFDQAEEGMDQLGIGSLRCAIDGCEIAVIAIEDRIRPGAPELVEALKQESMQLTMLSGDRWSTAEAIAKRLGGIDVIAEVLPEDKDRVIADLQQGGHRVAMVGDGVNDAPALVRSDVGIALGSGTDVSIASADIVLMSSELEKVRLASALSRRTLRTIRQNIAISITYNIIMVPLAMAAVVTPLVAAISMPISSLLVIGNAARIRTLFADAASRQQVN</sequence>
<feature type="transmembrane region" description="Helical" evidence="15">
    <location>
        <begin position="793"/>
        <end position="819"/>
    </location>
</feature>
<dbReference type="GO" id="GO:0005886">
    <property type="term" value="C:plasma membrane"/>
    <property type="evidence" value="ECO:0007669"/>
    <property type="project" value="UniProtKB-SubCell"/>
</dbReference>
<dbReference type="GO" id="GO:0005524">
    <property type="term" value="F:ATP binding"/>
    <property type="evidence" value="ECO:0007669"/>
    <property type="project" value="UniProtKB-KW"/>
</dbReference>
<evidence type="ECO:0000256" key="9">
    <source>
        <dbReference type="ARBA" id="ARBA00022840"/>
    </source>
</evidence>
<dbReference type="PROSITE" id="PS01047">
    <property type="entry name" value="HMA_1"/>
    <property type="match status" value="1"/>
</dbReference>
<comment type="similarity">
    <text evidence="2">Belongs to the cation transport ATPase (P-type) (TC 3.A.3) family. Type IB subfamily.</text>
</comment>
<feature type="transmembrane region" description="Helical" evidence="15">
    <location>
        <begin position="226"/>
        <end position="246"/>
    </location>
</feature>
<keyword evidence="11" id="KW-1278">Translocase</keyword>
<dbReference type="InterPro" id="IPR008250">
    <property type="entry name" value="ATPase_P-typ_transduc_dom_A_sf"/>
</dbReference>
<evidence type="ECO:0000256" key="7">
    <source>
        <dbReference type="ARBA" id="ARBA00022723"/>
    </source>
</evidence>
<keyword evidence="5" id="KW-0597">Phosphoprotein</keyword>
<dbReference type="InterPro" id="IPR006121">
    <property type="entry name" value="HMA_dom"/>
</dbReference>
<evidence type="ECO:0000259" key="16">
    <source>
        <dbReference type="PROSITE" id="PS50846"/>
    </source>
</evidence>
<dbReference type="InterPro" id="IPR036163">
    <property type="entry name" value="HMA_dom_sf"/>
</dbReference>
<dbReference type="Pfam" id="PF00122">
    <property type="entry name" value="E1-E2_ATPase"/>
    <property type="match status" value="1"/>
</dbReference>
<dbReference type="PROSITE" id="PS50846">
    <property type="entry name" value="HMA_2"/>
    <property type="match status" value="1"/>
</dbReference>
<feature type="transmembrane region" description="Helical" evidence="15">
    <location>
        <begin position="258"/>
        <end position="276"/>
    </location>
</feature>
<evidence type="ECO:0000256" key="12">
    <source>
        <dbReference type="ARBA" id="ARBA00022989"/>
    </source>
</evidence>
<keyword evidence="4" id="KW-1003">Cell membrane</keyword>
<name>A0A3B1BSJ2_9ZZZZ</name>
<dbReference type="GO" id="GO:0016887">
    <property type="term" value="F:ATP hydrolysis activity"/>
    <property type="evidence" value="ECO:0007669"/>
    <property type="project" value="InterPro"/>
</dbReference>
<dbReference type="InterPro" id="IPR044492">
    <property type="entry name" value="P_typ_ATPase_HD_dom"/>
</dbReference>
<dbReference type="InterPro" id="IPR017969">
    <property type="entry name" value="Heavy-metal-associated_CS"/>
</dbReference>
<dbReference type="SFLD" id="SFLDG00002">
    <property type="entry name" value="C1.7:_P-type_atpase_like"/>
    <property type="match status" value="1"/>
</dbReference>
<evidence type="ECO:0000256" key="8">
    <source>
        <dbReference type="ARBA" id="ARBA00022741"/>
    </source>
</evidence>
<dbReference type="NCBIfam" id="TIGR01525">
    <property type="entry name" value="ATPase-IB_hvy"/>
    <property type="match status" value="1"/>
</dbReference>
<evidence type="ECO:0000256" key="5">
    <source>
        <dbReference type="ARBA" id="ARBA00022553"/>
    </source>
</evidence>
<keyword evidence="12 15" id="KW-1133">Transmembrane helix</keyword>
<dbReference type="InterPro" id="IPR021993">
    <property type="entry name" value="ATPase-cat-bd"/>
</dbReference>
<evidence type="ECO:0000256" key="1">
    <source>
        <dbReference type="ARBA" id="ARBA00004651"/>
    </source>
</evidence>
<dbReference type="CDD" id="cd00371">
    <property type="entry name" value="HMA"/>
    <property type="match status" value="1"/>
</dbReference>
<feature type="transmembrane region" description="Helical" evidence="15">
    <location>
        <begin position="466"/>
        <end position="486"/>
    </location>
</feature>
<dbReference type="Pfam" id="PF00702">
    <property type="entry name" value="Hydrolase"/>
    <property type="match status" value="1"/>
</dbReference>
<dbReference type="NCBIfam" id="TIGR01511">
    <property type="entry name" value="ATPase-IB1_Cu"/>
    <property type="match status" value="1"/>
</dbReference>
<dbReference type="SUPFAM" id="SSF81653">
    <property type="entry name" value="Calcium ATPase, transduction domain A"/>
    <property type="match status" value="1"/>
</dbReference>
<dbReference type="SUPFAM" id="SSF81665">
    <property type="entry name" value="Calcium ATPase, transmembrane domain M"/>
    <property type="match status" value="1"/>
</dbReference>
<comment type="subcellular location">
    <subcellularLocation>
        <location evidence="1">Cell membrane</location>
        <topology evidence="1">Multi-pass membrane protein</topology>
    </subcellularLocation>
</comment>
<evidence type="ECO:0000256" key="10">
    <source>
        <dbReference type="ARBA" id="ARBA00022842"/>
    </source>
</evidence>
<dbReference type="InterPro" id="IPR027256">
    <property type="entry name" value="P-typ_ATPase_IB"/>
</dbReference>
<dbReference type="Gene3D" id="3.30.70.100">
    <property type="match status" value="1"/>
</dbReference>
<keyword evidence="3" id="KW-0813">Transport</keyword>
<dbReference type="PRINTS" id="PR00119">
    <property type="entry name" value="CATATPASE"/>
</dbReference>
<keyword evidence="9" id="KW-0067">ATP-binding</keyword>
<keyword evidence="10" id="KW-0460">Magnesium</keyword>
<dbReference type="InterPro" id="IPR059000">
    <property type="entry name" value="ATPase_P-type_domA"/>
</dbReference>
<dbReference type="SUPFAM" id="SSF55008">
    <property type="entry name" value="HMA, heavy metal-associated domain"/>
    <property type="match status" value="1"/>
</dbReference>
<evidence type="ECO:0000256" key="13">
    <source>
        <dbReference type="ARBA" id="ARBA00023065"/>
    </source>
</evidence>
<evidence type="ECO:0000256" key="4">
    <source>
        <dbReference type="ARBA" id="ARBA00022475"/>
    </source>
</evidence>
<dbReference type="EMBL" id="UOFX01000027">
    <property type="protein sequence ID" value="VAX07647.1"/>
    <property type="molecule type" value="Genomic_DNA"/>
</dbReference>
<dbReference type="Pfam" id="PF12156">
    <property type="entry name" value="ATPase-cat_bd"/>
    <property type="match status" value="1"/>
</dbReference>
<feature type="domain" description="HMA" evidence="16">
    <location>
        <begin position="108"/>
        <end position="174"/>
    </location>
</feature>
<keyword evidence="14 15" id="KW-0472">Membrane</keyword>
<feature type="transmembrane region" description="Helical" evidence="15">
    <location>
        <begin position="192"/>
        <end position="214"/>
    </location>
</feature>
<dbReference type="Gene3D" id="3.40.50.1000">
    <property type="entry name" value="HAD superfamily/HAD-like"/>
    <property type="match status" value="1"/>
</dbReference>
<evidence type="ECO:0000256" key="6">
    <source>
        <dbReference type="ARBA" id="ARBA00022692"/>
    </source>
</evidence>
<proteinExistence type="inferred from homology"/>
<keyword evidence="6 15" id="KW-0812">Transmembrane</keyword>
<dbReference type="Gene3D" id="2.70.150.10">
    <property type="entry name" value="Calcium-transporting ATPase, cytoplasmic transduction domain A"/>
    <property type="match status" value="1"/>
</dbReference>
<dbReference type="GO" id="GO:0005507">
    <property type="term" value="F:copper ion binding"/>
    <property type="evidence" value="ECO:0007669"/>
    <property type="project" value="TreeGrafter"/>
</dbReference>
<keyword evidence="7" id="KW-0479">Metal-binding</keyword>
<evidence type="ECO:0000256" key="15">
    <source>
        <dbReference type="SAM" id="Phobius"/>
    </source>
</evidence>
<dbReference type="PROSITE" id="PS00154">
    <property type="entry name" value="ATPASE_E1_E2"/>
    <property type="match status" value="1"/>
</dbReference>
<dbReference type="Pfam" id="PF00403">
    <property type="entry name" value="HMA"/>
    <property type="match status" value="1"/>
</dbReference>
<organism evidence="17">
    <name type="scientific">hydrothermal vent metagenome</name>
    <dbReference type="NCBI Taxonomy" id="652676"/>
    <lineage>
        <taxon>unclassified sequences</taxon>
        <taxon>metagenomes</taxon>
        <taxon>ecological metagenomes</taxon>
    </lineage>
</organism>
<dbReference type="InterPro" id="IPR023214">
    <property type="entry name" value="HAD_sf"/>
</dbReference>
<dbReference type="FunFam" id="2.70.150.10:FF:000002">
    <property type="entry name" value="Copper-transporting ATPase 1, putative"/>
    <property type="match status" value="1"/>
</dbReference>
<dbReference type="InterPro" id="IPR036412">
    <property type="entry name" value="HAD-like_sf"/>
</dbReference>
<accession>A0A3B1BSJ2</accession>
<dbReference type="SUPFAM" id="SSF56784">
    <property type="entry name" value="HAD-like"/>
    <property type="match status" value="1"/>
</dbReference>
<evidence type="ECO:0000256" key="14">
    <source>
        <dbReference type="ARBA" id="ARBA00023136"/>
    </source>
</evidence>
<dbReference type="AlphaFoldDB" id="A0A3B1BSJ2"/>
<dbReference type="PANTHER" id="PTHR43520:SF5">
    <property type="entry name" value="CATION-TRANSPORTING P-TYPE ATPASE-RELATED"/>
    <property type="match status" value="1"/>
</dbReference>
<dbReference type="CDD" id="cd02094">
    <property type="entry name" value="P-type_ATPase_Cu-like"/>
    <property type="match status" value="1"/>
</dbReference>
<dbReference type="PANTHER" id="PTHR43520">
    <property type="entry name" value="ATP7, ISOFORM B"/>
    <property type="match status" value="1"/>
</dbReference>
<evidence type="ECO:0000313" key="17">
    <source>
        <dbReference type="EMBL" id="VAX07647.1"/>
    </source>
</evidence>
<feature type="transmembrane region" description="Helical" evidence="15">
    <location>
        <begin position="288"/>
        <end position="306"/>
    </location>
</feature>
<dbReference type="InterPro" id="IPR023299">
    <property type="entry name" value="ATPase_P-typ_cyto_dom_N"/>
</dbReference>
<keyword evidence="17" id="KW-0378">Hydrolase</keyword>